<protein>
    <recommendedName>
        <fullName evidence="2">VOC domain-containing protein</fullName>
    </recommendedName>
</protein>
<evidence type="ECO:0000313" key="5">
    <source>
        <dbReference type="Proteomes" id="UP000025229"/>
    </source>
</evidence>
<evidence type="ECO:0000313" key="4">
    <source>
        <dbReference type="EMBL" id="MDX5895402.1"/>
    </source>
</evidence>
<feature type="region of interest" description="Disordered" evidence="1">
    <location>
        <begin position="97"/>
        <end position="117"/>
    </location>
</feature>
<geneLocation type="plasmid" evidence="3">
    <name>1</name>
</geneLocation>
<dbReference type="Proteomes" id="UP000025229">
    <property type="component" value="Plasmid 1"/>
</dbReference>
<evidence type="ECO:0000313" key="3">
    <source>
        <dbReference type="EMBL" id="AHY48130.1"/>
    </source>
</evidence>
<proteinExistence type="predicted"/>
<dbReference type="Gene3D" id="3.30.720.120">
    <property type="match status" value="1"/>
</dbReference>
<reference evidence="4" key="2">
    <citation type="submission" date="2023-11" db="EMBL/GenBank/DDBJ databases">
        <title>MicrobeMod: A computational toolkit for identifying prokaryotic methylation and restriction-modification with nanopore sequencing.</title>
        <authorList>
            <person name="Crits-Christoph A."/>
            <person name="Kang S.C."/>
            <person name="Lee H."/>
            <person name="Ostrov N."/>
        </authorList>
    </citation>
    <scope>NUCLEOTIDE SEQUENCE</scope>
    <source>
        <strain evidence="4">ATCC 51242</strain>
    </source>
</reference>
<accession>A0A023X7W5</accession>
<feature type="domain" description="VOC" evidence="2">
    <location>
        <begin position="11"/>
        <end position="127"/>
    </location>
</feature>
<reference evidence="3 5" key="1">
    <citation type="submission" date="2014-03" db="EMBL/GenBank/DDBJ databases">
        <title>Complete genome sequence of the Radio-Resistant Rubrobacter radiotolerans RSPS-4.</title>
        <authorList>
            <person name="Egas C.C."/>
            <person name="Barroso C.C."/>
            <person name="Froufe H.J.C."/>
            <person name="Pacheco J.J."/>
            <person name="Albuquerque L.L."/>
            <person name="da Costa M.M.S."/>
        </authorList>
    </citation>
    <scope>NUCLEOTIDE SEQUENCE [LARGE SCALE GENOMIC DNA]</scope>
    <source>
        <strain evidence="3 5">RSPS-4</strain>
        <plasmid evidence="3 5">1</plasmid>
    </source>
</reference>
<dbReference type="InterPro" id="IPR037523">
    <property type="entry name" value="VOC_core"/>
</dbReference>
<dbReference type="PANTHER" id="PTHR34109:SF1">
    <property type="entry name" value="VOC DOMAIN-CONTAINING PROTEIN"/>
    <property type="match status" value="1"/>
</dbReference>
<evidence type="ECO:0000256" key="1">
    <source>
        <dbReference type="SAM" id="MobiDB-lite"/>
    </source>
</evidence>
<dbReference type="Pfam" id="PF00903">
    <property type="entry name" value="Glyoxalase"/>
    <property type="match status" value="1"/>
</dbReference>
<keyword evidence="5" id="KW-1185">Reference proteome</keyword>
<sequence>MTNRLSPVPEGFHTVTPYLMVPDADRMVGFMEQTFAAEETFRARGSAGGTHVEVRVGDSMVMIGGLPGRDPQPAAIFLYMGGVDDIYGRALAAGATPIEEPEDRHSDGDRRAGFADPFGNSWFVAQRIEDISREELQERYDGRA</sequence>
<dbReference type="Proteomes" id="UP001281130">
    <property type="component" value="Unassembled WGS sequence"/>
</dbReference>
<gene>
    <name evidence="3" type="ORF">RradSPS_2847</name>
    <name evidence="4" type="ORF">SIL72_15345</name>
</gene>
<dbReference type="InterPro" id="IPR029068">
    <property type="entry name" value="Glyas_Bleomycin-R_OHBP_Dase"/>
</dbReference>
<feature type="compositionally biased region" description="Basic and acidic residues" evidence="1">
    <location>
        <begin position="102"/>
        <end position="113"/>
    </location>
</feature>
<dbReference type="AlphaFoldDB" id="A0A023X7W5"/>
<dbReference type="OrthoDB" id="9795306at2"/>
<dbReference type="HOGENOM" id="CLU_046006_11_0_11"/>
<name>A0A023X7W5_RUBRA</name>
<dbReference type="eggNOG" id="COG2764">
    <property type="taxonomic scope" value="Bacteria"/>
</dbReference>
<dbReference type="PANTHER" id="PTHR34109">
    <property type="entry name" value="BNAUNNG04460D PROTEIN-RELATED"/>
    <property type="match status" value="1"/>
</dbReference>
<keyword evidence="3" id="KW-0614">Plasmid</keyword>
<dbReference type="EMBL" id="CP007515">
    <property type="protein sequence ID" value="AHY48130.1"/>
    <property type="molecule type" value="Genomic_DNA"/>
</dbReference>
<dbReference type="EMBL" id="JAWXXX010000002">
    <property type="protein sequence ID" value="MDX5895402.1"/>
    <property type="molecule type" value="Genomic_DNA"/>
</dbReference>
<organism evidence="3 5">
    <name type="scientific">Rubrobacter radiotolerans</name>
    <name type="common">Arthrobacter radiotolerans</name>
    <dbReference type="NCBI Taxonomy" id="42256"/>
    <lineage>
        <taxon>Bacteria</taxon>
        <taxon>Bacillati</taxon>
        <taxon>Actinomycetota</taxon>
        <taxon>Rubrobacteria</taxon>
        <taxon>Rubrobacterales</taxon>
        <taxon>Rubrobacteraceae</taxon>
        <taxon>Rubrobacter</taxon>
    </lineage>
</organism>
<dbReference type="SUPFAM" id="SSF54593">
    <property type="entry name" value="Glyoxalase/Bleomycin resistance protein/Dihydroxybiphenyl dioxygenase"/>
    <property type="match status" value="1"/>
</dbReference>
<dbReference type="RefSeq" id="WP_041338595.1">
    <property type="nucleotide sequence ID" value="NZ_CP007515.1"/>
</dbReference>
<dbReference type="InterPro" id="IPR004360">
    <property type="entry name" value="Glyas_Fos-R_dOase_dom"/>
</dbReference>
<dbReference type="PROSITE" id="PS51819">
    <property type="entry name" value="VOC"/>
    <property type="match status" value="1"/>
</dbReference>
<dbReference type="Gene3D" id="3.30.720.110">
    <property type="match status" value="1"/>
</dbReference>
<evidence type="ECO:0000259" key="2">
    <source>
        <dbReference type="PROSITE" id="PS51819"/>
    </source>
</evidence>
<dbReference type="KEGG" id="rrd:RradSPS_2847"/>